<keyword evidence="4" id="KW-1185">Reference proteome</keyword>
<dbReference type="Gene3D" id="3.40.710.10">
    <property type="entry name" value="DD-peptidase/beta-lactamase superfamily"/>
    <property type="match status" value="1"/>
</dbReference>
<comment type="caution">
    <text evidence="3">The sequence shown here is derived from an EMBL/GenBank/DDBJ whole genome shotgun (WGS) entry which is preliminary data.</text>
</comment>
<evidence type="ECO:0000259" key="2">
    <source>
        <dbReference type="Pfam" id="PF00144"/>
    </source>
</evidence>
<dbReference type="PANTHER" id="PTHR43283">
    <property type="entry name" value="BETA-LACTAMASE-RELATED"/>
    <property type="match status" value="1"/>
</dbReference>
<dbReference type="Pfam" id="PF00144">
    <property type="entry name" value="Beta-lactamase"/>
    <property type="match status" value="1"/>
</dbReference>
<evidence type="ECO:0000313" key="4">
    <source>
        <dbReference type="Proteomes" id="UP001501777"/>
    </source>
</evidence>
<dbReference type="PANTHER" id="PTHR43283:SF3">
    <property type="entry name" value="BETA-LACTAMASE FAMILY PROTEIN (AFU_ORTHOLOGUE AFUA_5G07500)"/>
    <property type="match status" value="1"/>
</dbReference>
<dbReference type="EMBL" id="BAAASG010000029">
    <property type="protein sequence ID" value="GAA2522370.1"/>
    <property type="molecule type" value="Genomic_DNA"/>
</dbReference>
<dbReference type="SUPFAM" id="SSF56601">
    <property type="entry name" value="beta-lactamase/transpeptidase-like"/>
    <property type="match status" value="1"/>
</dbReference>
<dbReference type="Proteomes" id="UP001501777">
    <property type="component" value="Unassembled WGS sequence"/>
</dbReference>
<proteinExistence type="predicted"/>
<organism evidence="3 4">
    <name type="scientific">Streptomyces longisporus</name>
    <dbReference type="NCBI Taxonomy" id="1948"/>
    <lineage>
        <taxon>Bacteria</taxon>
        <taxon>Bacillati</taxon>
        <taxon>Actinomycetota</taxon>
        <taxon>Actinomycetes</taxon>
        <taxon>Kitasatosporales</taxon>
        <taxon>Streptomycetaceae</taxon>
        <taxon>Streptomyces</taxon>
    </lineage>
</organism>
<evidence type="ECO:0000313" key="3">
    <source>
        <dbReference type="EMBL" id="GAA2522370.1"/>
    </source>
</evidence>
<accession>A0ABP6AST2</accession>
<evidence type="ECO:0000256" key="1">
    <source>
        <dbReference type="SAM" id="MobiDB-lite"/>
    </source>
</evidence>
<sequence length="120" mass="12853">MRDAASSDLLGVLVSRVTGQPFETFLRERIFDPLGMNDTGFHVPADQVDLLPARYAPDPRTGEFTIWDEPEGGRWSRPRPSRAEAADWSPPQTTTTPTSACCSTTACTAASGSSPAPPSS</sequence>
<reference evidence="4" key="1">
    <citation type="journal article" date="2019" name="Int. J. Syst. Evol. Microbiol.">
        <title>The Global Catalogue of Microorganisms (GCM) 10K type strain sequencing project: providing services to taxonomists for standard genome sequencing and annotation.</title>
        <authorList>
            <consortium name="The Broad Institute Genomics Platform"/>
            <consortium name="The Broad Institute Genome Sequencing Center for Infectious Disease"/>
            <person name="Wu L."/>
            <person name="Ma J."/>
        </authorList>
    </citation>
    <scope>NUCLEOTIDE SEQUENCE [LARGE SCALE GENOMIC DNA]</scope>
    <source>
        <strain evidence="4">JCM 4395</strain>
    </source>
</reference>
<feature type="region of interest" description="Disordered" evidence="1">
    <location>
        <begin position="61"/>
        <end position="120"/>
    </location>
</feature>
<dbReference type="RefSeq" id="WP_425585866.1">
    <property type="nucleotide sequence ID" value="NZ_BAAASG010000029.1"/>
</dbReference>
<protein>
    <recommendedName>
        <fullName evidence="2">Beta-lactamase-related domain-containing protein</fullName>
    </recommendedName>
</protein>
<dbReference type="InterPro" id="IPR001466">
    <property type="entry name" value="Beta-lactam-related"/>
</dbReference>
<gene>
    <name evidence="3" type="ORF">GCM10010276_86640</name>
</gene>
<feature type="compositionally biased region" description="Low complexity" evidence="1">
    <location>
        <begin position="89"/>
        <end position="114"/>
    </location>
</feature>
<dbReference type="InterPro" id="IPR012338">
    <property type="entry name" value="Beta-lactam/transpept-like"/>
</dbReference>
<feature type="domain" description="Beta-lactamase-related" evidence="2">
    <location>
        <begin position="5"/>
        <end position="69"/>
    </location>
</feature>
<dbReference type="InterPro" id="IPR050789">
    <property type="entry name" value="Diverse_Enzym_Activities"/>
</dbReference>
<name>A0ABP6AST2_STRLO</name>